<organism evidence="2 3">
    <name type="scientific">Aerococcus viridans</name>
    <dbReference type="NCBI Taxonomy" id="1377"/>
    <lineage>
        <taxon>Bacteria</taxon>
        <taxon>Bacillati</taxon>
        <taxon>Bacillota</taxon>
        <taxon>Bacilli</taxon>
        <taxon>Lactobacillales</taxon>
        <taxon>Aerococcaceae</taxon>
        <taxon>Aerococcus</taxon>
    </lineage>
</organism>
<dbReference type="SUPFAM" id="SSF51735">
    <property type="entry name" value="NAD(P)-binding Rossmann-fold domains"/>
    <property type="match status" value="1"/>
</dbReference>
<dbReference type="InterPro" id="IPR011128">
    <property type="entry name" value="G3P_DH_NAD-dep_N"/>
</dbReference>
<dbReference type="AlphaFoldDB" id="A0AAU8U378"/>
<dbReference type="PANTHER" id="PTHR38015">
    <property type="entry name" value="BLR6086 PROTEIN"/>
    <property type="match status" value="1"/>
</dbReference>
<reference evidence="3" key="2">
    <citation type="submission" date="2016-01" db="EMBL/GenBank/DDBJ databases">
        <title>Six Aerococcus type strain genome sequencing and assembly using PacBio and Illumina Hiseq.</title>
        <authorList>
            <person name="Carkaci D."/>
            <person name="Dargis R."/>
            <person name="Nielsen X.C."/>
            <person name="Skovgaard O."/>
            <person name="Fuursted K."/>
            <person name="Christensen J.J."/>
        </authorList>
    </citation>
    <scope>NUCLEOTIDE SEQUENCE [LARGE SCALE GENOMIC DNA]</scope>
    <source>
        <strain evidence="3">CCUG4311</strain>
    </source>
</reference>
<gene>
    <name evidence="2" type="ORF">AWM76_04905</name>
</gene>
<dbReference type="RefSeq" id="WP_003143900.1">
    <property type="nucleotide sequence ID" value="NZ_CP014164.1"/>
</dbReference>
<evidence type="ECO:0000313" key="3">
    <source>
        <dbReference type="Proteomes" id="UP000066986"/>
    </source>
</evidence>
<proteinExistence type="predicted"/>
<dbReference type="GO" id="GO:0051287">
    <property type="term" value="F:NAD binding"/>
    <property type="evidence" value="ECO:0007669"/>
    <property type="project" value="InterPro"/>
</dbReference>
<dbReference type="GO" id="GO:0016616">
    <property type="term" value="F:oxidoreductase activity, acting on the CH-OH group of donors, NAD or NADP as acceptor"/>
    <property type="evidence" value="ECO:0007669"/>
    <property type="project" value="InterPro"/>
</dbReference>
<dbReference type="Proteomes" id="UP000066986">
    <property type="component" value="Chromosome"/>
</dbReference>
<dbReference type="InterPro" id="IPR051729">
    <property type="entry name" value="Opine/Lysopine_DH"/>
</dbReference>
<sequence length="204" mass="22609">MNITVLGAGNTGLAMAAHAVEQGNQVTLWNRFEEEIIDLLQTNTIHTTGEVEGSFQLDLVTTDMKDALRDPELILITTPSFVHRYFAEELAKYLTNDSLILLCPGRTYGALEFVEVFKTFNRETKPTVAETQTAIYTCRKTSDDSVEILSIKSNVLFSALDHSINQSIYNQLPSYIKAQLAPADTIIETSIGSVGMIMHCCVLQ</sequence>
<accession>A0AAU8U378</accession>
<protein>
    <recommendedName>
        <fullName evidence="1">Glycerol-3-phosphate dehydrogenase NAD-dependent N-terminal domain-containing protein</fullName>
    </recommendedName>
</protein>
<dbReference type="Gene3D" id="3.40.50.720">
    <property type="entry name" value="NAD(P)-binding Rossmann-like Domain"/>
    <property type="match status" value="1"/>
</dbReference>
<dbReference type="Pfam" id="PF01210">
    <property type="entry name" value="NAD_Gly3P_dh_N"/>
    <property type="match status" value="1"/>
</dbReference>
<dbReference type="GeneID" id="32030257"/>
<dbReference type="InterPro" id="IPR036291">
    <property type="entry name" value="NAD(P)-bd_dom_sf"/>
</dbReference>
<feature type="domain" description="Glycerol-3-phosphate dehydrogenase NAD-dependent N-terminal" evidence="1">
    <location>
        <begin position="2"/>
        <end position="101"/>
    </location>
</feature>
<dbReference type="EMBL" id="CP014164">
    <property type="protein sequence ID" value="AMC00929.1"/>
    <property type="molecule type" value="Genomic_DNA"/>
</dbReference>
<evidence type="ECO:0000259" key="1">
    <source>
        <dbReference type="Pfam" id="PF01210"/>
    </source>
</evidence>
<evidence type="ECO:0000313" key="2">
    <source>
        <dbReference type="EMBL" id="AMC00929.1"/>
    </source>
</evidence>
<dbReference type="KEGG" id="avs:AWM76_04905"/>
<name>A0AAU8U378_9LACT</name>
<dbReference type="GO" id="GO:0046168">
    <property type="term" value="P:glycerol-3-phosphate catabolic process"/>
    <property type="evidence" value="ECO:0007669"/>
    <property type="project" value="InterPro"/>
</dbReference>
<reference evidence="2 3" key="1">
    <citation type="journal article" date="2016" name="Genome Announc.">
        <title>Complete Genome Sequences of Aerococcus christensenii CCUG 28831T, Aerococcus sanguinicola CCUG 43001T, Aerococcus urinae CCUG 36881T, Aerococcus urinaeequi CCUG 28094T, Aerococcus urinaehominis CCUG 42038 BT, and Aerococcus viridans CCUG 4311T.</title>
        <authorList>
            <person name="Carkaci D."/>
            <person name="Dargis R."/>
            <person name="Nielsen X.C."/>
            <person name="Skovgaard O."/>
            <person name="Fuursted K."/>
            <person name="Christensen J.J."/>
        </authorList>
    </citation>
    <scope>NUCLEOTIDE SEQUENCE [LARGE SCALE GENOMIC DNA]</scope>
    <source>
        <strain evidence="2 3">CCUG4311</strain>
    </source>
</reference>
<dbReference type="PANTHER" id="PTHR38015:SF1">
    <property type="entry name" value="OPINE DEHYDROGENASE DOMAIN-CONTAINING PROTEIN"/>
    <property type="match status" value="1"/>
</dbReference>